<organism evidence="2 3">
    <name type="scientific">Hymenobacter volaticus</name>
    <dbReference type="NCBI Taxonomy" id="2932254"/>
    <lineage>
        <taxon>Bacteria</taxon>
        <taxon>Pseudomonadati</taxon>
        <taxon>Bacteroidota</taxon>
        <taxon>Cytophagia</taxon>
        <taxon>Cytophagales</taxon>
        <taxon>Hymenobacteraceae</taxon>
        <taxon>Hymenobacter</taxon>
    </lineage>
</organism>
<dbReference type="PROSITE" id="PS51257">
    <property type="entry name" value="PROKAR_LIPOPROTEIN"/>
    <property type="match status" value="1"/>
</dbReference>
<protein>
    <recommendedName>
        <fullName evidence="4">Outer membrane protein assembly factor BamE</fullName>
    </recommendedName>
</protein>
<evidence type="ECO:0000313" key="2">
    <source>
        <dbReference type="EMBL" id="UOQ68285.1"/>
    </source>
</evidence>
<feature type="chain" id="PRO_5045817921" description="Outer membrane protein assembly factor BamE" evidence="1">
    <location>
        <begin position="18"/>
        <end position="128"/>
    </location>
</feature>
<evidence type="ECO:0000313" key="3">
    <source>
        <dbReference type="Proteomes" id="UP000830401"/>
    </source>
</evidence>
<sequence length="128" mass="14179">MLLLRLSLLSVCLLLLAACGRSRPTLPGLNSATWRQDPYGCRNVRVPQAKAFLKAKEQLYGSTTATIEELLGRPDEEELAEQTEKTYYYYLVSGPQCAPNHQRSGVNRLSIHFGALGTVTEVLTTQPL</sequence>
<evidence type="ECO:0008006" key="4">
    <source>
        <dbReference type="Google" id="ProtNLM"/>
    </source>
</evidence>
<dbReference type="RefSeq" id="WP_245125197.1">
    <property type="nucleotide sequence ID" value="NZ_CP095061.1"/>
</dbReference>
<gene>
    <name evidence="2" type="ORF">MUN86_10770</name>
</gene>
<feature type="signal peptide" evidence="1">
    <location>
        <begin position="1"/>
        <end position="17"/>
    </location>
</feature>
<reference evidence="2" key="1">
    <citation type="submission" date="2022-04" db="EMBL/GenBank/DDBJ databases">
        <title>Hymenobacter sp. isolated from the air.</title>
        <authorList>
            <person name="Won M."/>
            <person name="Lee C.-M."/>
            <person name="Woen H.-Y."/>
            <person name="Kwon S.-W."/>
        </authorList>
    </citation>
    <scope>NUCLEOTIDE SEQUENCE</scope>
    <source>
        <strain evidence="2">5420S-77</strain>
    </source>
</reference>
<dbReference type="Proteomes" id="UP000830401">
    <property type="component" value="Chromosome"/>
</dbReference>
<keyword evidence="3" id="KW-1185">Reference proteome</keyword>
<dbReference type="EMBL" id="CP095061">
    <property type="protein sequence ID" value="UOQ68285.1"/>
    <property type="molecule type" value="Genomic_DNA"/>
</dbReference>
<proteinExistence type="predicted"/>
<name>A0ABY4GBZ1_9BACT</name>
<accession>A0ABY4GBZ1</accession>
<evidence type="ECO:0000256" key="1">
    <source>
        <dbReference type="SAM" id="SignalP"/>
    </source>
</evidence>
<keyword evidence="1" id="KW-0732">Signal</keyword>